<evidence type="ECO:0000256" key="1">
    <source>
        <dbReference type="SAM" id="MobiDB-lite"/>
    </source>
</evidence>
<keyword evidence="2" id="KW-1133">Transmembrane helix</keyword>
<keyword evidence="2" id="KW-0472">Membrane</keyword>
<keyword evidence="2" id="KW-0812">Transmembrane</keyword>
<dbReference type="EMBL" id="JBFBMH010000011">
    <property type="protein sequence ID" value="MEW1975317.1"/>
    <property type="molecule type" value="Genomic_DNA"/>
</dbReference>
<reference evidence="3 4" key="1">
    <citation type="submission" date="2024-06" db="EMBL/GenBank/DDBJ databases">
        <title>The Natural Products Discovery Center: Release of the First 8490 Sequenced Strains for Exploring Actinobacteria Biosynthetic Diversity.</title>
        <authorList>
            <person name="Kalkreuter E."/>
            <person name="Kautsar S.A."/>
            <person name="Yang D."/>
            <person name="Bader C.D."/>
            <person name="Teijaro C.N."/>
            <person name="Fluegel L."/>
            <person name="Davis C.M."/>
            <person name="Simpson J.R."/>
            <person name="Lauterbach L."/>
            <person name="Steele A.D."/>
            <person name="Gui C."/>
            <person name="Meng S."/>
            <person name="Li G."/>
            <person name="Viehrig K."/>
            <person name="Ye F."/>
            <person name="Su P."/>
            <person name="Kiefer A.F."/>
            <person name="Nichols A."/>
            <person name="Cepeda A.J."/>
            <person name="Yan W."/>
            <person name="Fan B."/>
            <person name="Jiang Y."/>
            <person name="Adhikari A."/>
            <person name="Zheng C.-J."/>
            <person name="Schuster L."/>
            <person name="Cowan T.M."/>
            <person name="Smanski M.J."/>
            <person name="Chevrette M.G."/>
            <person name="De Carvalho L.P.S."/>
            <person name="Shen B."/>
        </authorList>
    </citation>
    <scope>NUCLEOTIDE SEQUENCE [LARGE SCALE GENOMIC DNA]</scope>
    <source>
        <strain evidence="3 4">NPDC077434</strain>
    </source>
</reference>
<feature type="region of interest" description="Disordered" evidence="1">
    <location>
        <begin position="112"/>
        <end position="133"/>
    </location>
</feature>
<evidence type="ECO:0000313" key="4">
    <source>
        <dbReference type="Proteomes" id="UP001553715"/>
    </source>
</evidence>
<protein>
    <submittedName>
        <fullName evidence="3">PH domain-containing protein</fullName>
    </submittedName>
</protein>
<feature type="transmembrane region" description="Helical" evidence="2">
    <location>
        <begin position="164"/>
        <end position="184"/>
    </location>
</feature>
<sequence>MSAARPPRVFRVTGAVWLFGITAVIAAALLVEATVRSGIGEALLLAPWLLLLLWVIHVAGIASDVRADTTGVGVQNLVRRTWVPWSRMKRVAMRWQLELTLDDGQVVRCFGGPSRSRPRRLGPGRTREDADDGAHDGIAKLQRLRLEADVSPEAVVLRSWDRPAIIAFAVLAVWAVIAIVVTRFS</sequence>
<keyword evidence="4" id="KW-1185">Reference proteome</keyword>
<evidence type="ECO:0000256" key="2">
    <source>
        <dbReference type="SAM" id="Phobius"/>
    </source>
</evidence>
<proteinExistence type="predicted"/>
<organism evidence="3 4">
    <name type="scientific">Microbacterium profundi</name>
    <dbReference type="NCBI Taxonomy" id="450380"/>
    <lineage>
        <taxon>Bacteria</taxon>
        <taxon>Bacillati</taxon>
        <taxon>Actinomycetota</taxon>
        <taxon>Actinomycetes</taxon>
        <taxon>Micrococcales</taxon>
        <taxon>Microbacteriaceae</taxon>
        <taxon>Microbacterium</taxon>
    </lineage>
</organism>
<feature type="transmembrane region" description="Helical" evidence="2">
    <location>
        <begin position="12"/>
        <end position="31"/>
    </location>
</feature>
<feature type="transmembrane region" description="Helical" evidence="2">
    <location>
        <begin position="43"/>
        <end position="62"/>
    </location>
</feature>
<dbReference type="RefSeq" id="WP_366232900.1">
    <property type="nucleotide sequence ID" value="NZ_JBFBMH010000011.1"/>
</dbReference>
<name>A0ABV3LHC9_9MICO</name>
<evidence type="ECO:0000313" key="3">
    <source>
        <dbReference type="EMBL" id="MEW1975317.1"/>
    </source>
</evidence>
<accession>A0ABV3LHC9</accession>
<dbReference type="Proteomes" id="UP001553715">
    <property type="component" value="Unassembled WGS sequence"/>
</dbReference>
<comment type="caution">
    <text evidence="3">The sequence shown here is derived from an EMBL/GenBank/DDBJ whole genome shotgun (WGS) entry which is preliminary data.</text>
</comment>
<gene>
    <name evidence="3" type="ORF">AB0301_09605</name>
</gene>